<keyword evidence="5" id="KW-0256">Endoplasmic reticulum</keyword>
<feature type="transmembrane region" description="Helical" evidence="9">
    <location>
        <begin position="214"/>
        <end position="235"/>
    </location>
</feature>
<evidence type="ECO:0000256" key="9">
    <source>
        <dbReference type="SAM" id="Phobius"/>
    </source>
</evidence>
<dbReference type="STRING" id="2282107.A0A286ULP8"/>
<keyword evidence="11" id="KW-1185">Reference proteome</keyword>
<keyword evidence="6 9" id="KW-1133">Transmembrane helix</keyword>
<gene>
    <name evidence="10" type="ORF">PNOK_0317300</name>
</gene>
<dbReference type="InterPro" id="IPR009580">
    <property type="entry name" value="GPI_biosynthesis_protein_Pig-F"/>
</dbReference>
<protein>
    <submittedName>
        <fullName evidence="10">Phosphatidylinositol-glycan biosynthesis class f</fullName>
    </submittedName>
</protein>
<feature type="transmembrane region" description="Helical" evidence="9">
    <location>
        <begin position="134"/>
        <end position="154"/>
    </location>
</feature>
<accession>A0A286ULP8</accession>
<feature type="transmembrane region" description="Helical" evidence="9">
    <location>
        <begin position="160"/>
        <end position="180"/>
    </location>
</feature>
<name>A0A286ULP8_9AGAM</name>
<keyword evidence="3" id="KW-0337">GPI-anchor biosynthesis</keyword>
<dbReference type="GO" id="GO:0005789">
    <property type="term" value="C:endoplasmic reticulum membrane"/>
    <property type="evidence" value="ECO:0007669"/>
    <property type="project" value="UniProtKB-SubCell"/>
</dbReference>
<comment type="subcellular location">
    <subcellularLocation>
        <location evidence="1">Endoplasmic reticulum membrane</location>
        <topology evidence="1">Multi-pass membrane protein</topology>
    </subcellularLocation>
</comment>
<comment type="pathway">
    <text evidence="2">Glycolipid biosynthesis; glycosylphosphatidylinositol-anchor biosynthesis.</text>
</comment>
<dbReference type="InParanoid" id="A0A286ULP8"/>
<organism evidence="10 11">
    <name type="scientific">Pyrrhoderma noxium</name>
    <dbReference type="NCBI Taxonomy" id="2282107"/>
    <lineage>
        <taxon>Eukaryota</taxon>
        <taxon>Fungi</taxon>
        <taxon>Dikarya</taxon>
        <taxon>Basidiomycota</taxon>
        <taxon>Agaricomycotina</taxon>
        <taxon>Agaricomycetes</taxon>
        <taxon>Hymenochaetales</taxon>
        <taxon>Hymenochaetaceae</taxon>
        <taxon>Pyrrhoderma</taxon>
    </lineage>
</organism>
<evidence type="ECO:0000256" key="7">
    <source>
        <dbReference type="ARBA" id="ARBA00023136"/>
    </source>
</evidence>
<evidence type="ECO:0000256" key="1">
    <source>
        <dbReference type="ARBA" id="ARBA00004477"/>
    </source>
</evidence>
<feature type="region of interest" description="Disordered" evidence="8">
    <location>
        <begin position="283"/>
        <end position="308"/>
    </location>
</feature>
<comment type="caution">
    <text evidence="10">The sequence shown here is derived from an EMBL/GenBank/DDBJ whole genome shotgun (WGS) entry which is preliminary data.</text>
</comment>
<proteinExistence type="predicted"/>
<feature type="transmembrane region" description="Helical" evidence="9">
    <location>
        <begin position="20"/>
        <end position="40"/>
    </location>
</feature>
<reference evidence="10 11" key="1">
    <citation type="journal article" date="2017" name="Mol. Ecol.">
        <title>Comparative and population genomic landscape of Phellinus noxius: A hypervariable fungus causing root rot in trees.</title>
        <authorList>
            <person name="Chung C.L."/>
            <person name="Lee T.J."/>
            <person name="Akiba M."/>
            <person name="Lee H.H."/>
            <person name="Kuo T.H."/>
            <person name="Liu D."/>
            <person name="Ke H.M."/>
            <person name="Yokoi T."/>
            <person name="Roa M.B."/>
            <person name="Lu M.J."/>
            <person name="Chang Y.Y."/>
            <person name="Ann P.J."/>
            <person name="Tsai J.N."/>
            <person name="Chen C.Y."/>
            <person name="Tzean S.S."/>
            <person name="Ota Y."/>
            <person name="Hattori T."/>
            <person name="Sahashi N."/>
            <person name="Liou R.F."/>
            <person name="Kikuchi T."/>
            <person name="Tsai I.J."/>
        </authorList>
    </citation>
    <scope>NUCLEOTIDE SEQUENCE [LARGE SCALE GENOMIC DNA]</scope>
    <source>
        <strain evidence="10 11">FFPRI411160</strain>
    </source>
</reference>
<keyword evidence="7 9" id="KW-0472">Membrane</keyword>
<dbReference type="EMBL" id="NBII01000003">
    <property type="protein sequence ID" value="PAV20546.1"/>
    <property type="molecule type" value="Genomic_DNA"/>
</dbReference>
<dbReference type="UniPathway" id="UPA00196"/>
<sequence>MTATTTSMSTDKIISNFPLLRFGSLLGVHSILLIFVALFLPRSSFLLSDLPPQASSRDRPQHEFLRPITAEPQLTLVWLCIGAIIVQASWASRLKYETVSVKLQLFGEDEEARVKRTMESSKERLNSIFDTVRSTFACSIFFHVILILFGAPFTECFFRTYFLALLLSVLSIYPSVYTLGSPDFLSSESRALVHRMHWQRLFAELSPRSPYERLLVFPAIGSLLGCWIGVFPIALDWDRPWQAWPLTPAYGAIVGNIVGWWSSLTYDTIIFLADVDKASIAEKAHAENKSVSSKKKKVGSKQKEAKTL</sequence>
<dbReference type="AlphaFoldDB" id="A0A286ULP8"/>
<evidence type="ECO:0000256" key="6">
    <source>
        <dbReference type="ARBA" id="ARBA00022989"/>
    </source>
</evidence>
<evidence type="ECO:0000256" key="5">
    <source>
        <dbReference type="ARBA" id="ARBA00022824"/>
    </source>
</evidence>
<dbReference type="Proteomes" id="UP000217199">
    <property type="component" value="Unassembled WGS sequence"/>
</dbReference>
<evidence type="ECO:0000313" key="11">
    <source>
        <dbReference type="Proteomes" id="UP000217199"/>
    </source>
</evidence>
<dbReference type="GO" id="GO:0006506">
    <property type="term" value="P:GPI anchor biosynthetic process"/>
    <property type="evidence" value="ECO:0007669"/>
    <property type="project" value="UniProtKB-UniPathway"/>
</dbReference>
<dbReference type="Pfam" id="PF06699">
    <property type="entry name" value="PIG-F"/>
    <property type="match status" value="1"/>
</dbReference>
<evidence type="ECO:0000256" key="8">
    <source>
        <dbReference type="SAM" id="MobiDB-lite"/>
    </source>
</evidence>
<keyword evidence="4 9" id="KW-0812">Transmembrane</keyword>
<evidence type="ECO:0000256" key="3">
    <source>
        <dbReference type="ARBA" id="ARBA00022502"/>
    </source>
</evidence>
<evidence type="ECO:0000256" key="4">
    <source>
        <dbReference type="ARBA" id="ARBA00022692"/>
    </source>
</evidence>
<feature type="transmembrane region" description="Helical" evidence="9">
    <location>
        <begin position="74"/>
        <end position="92"/>
    </location>
</feature>
<evidence type="ECO:0000256" key="2">
    <source>
        <dbReference type="ARBA" id="ARBA00004687"/>
    </source>
</evidence>
<dbReference type="OrthoDB" id="17366at2759"/>
<evidence type="ECO:0000313" key="10">
    <source>
        <dbReference type="EMBL" id="PAV20546.1"/>
    </source>
</evidence>